<dbReference type="Gene3D" id="3.40.190.10">
    <property type="entry name" value="Periplasmic binding protein-like II"/>
    <property type="match status" value="2"/>
</dbReference>
<dbReference type="InterPro" id="IPR045865">
    <property type="entry name" value="ACT-like_dom_sf"/>
</dbReference>
<dbReference type="SUPFAM" id="SSF53850">
    <property type="entry name" value="Periplasmic binding protein-like II"/>
    <property type="match status" value="1"/>
</dbReference>
<keyword evidence="4" id="KW-0028">Amino-acid biosynthesis</keyword>
<dbReference type="Pfam" id="PF00800">
    <property type="entry name" value="PDT"/>
    <property type="match status" value="1"/>
</dbReference>
<dbReference type="PROSITE" id="PS51171">
    <property type="entry name" value="PREPHENATE_DEHYDR_3"/>
    <property type="match status" value="1"/>
</dbReference>
<keyword evidence="7 12" id="KW-0456">Lyase</keyword>
<dbReference type="Gene3D" id="3.30.70.260">
    <property type="match status" value="1"/>
</dbReference>
<dbReference type="Proteomes" id="UP000269019">
    <property type="component" value="Chromosome"/>
</dbReference>
<dbReference type="CDD" id="cd13632">
    <property type="entry name" value="PBP2_Aa-PDT_like"/>
    <property type="match status" value="1"/>
</dbReference>
<dbReference type="SUPFAM" id="SSF55021">
    <property type="entry name" value="ACT-like"/>
    <property type="match status" value="1"/>
</dbReference>
<sequence>MKDTASGWCLPAVGIPQTTVVSGAWVGSCEQAHAPLSSRCTRTSSHLTITVVCMTTVAYLGPAGTFTEQALLQFAARGCFGSANDFTTLPVDSPNAALAAVAGGQATHAVVAIENSVDGAVTSTFDALHNHPTVQIIGETAIDIAFTIMARQPIDPATITTFATHPVAHRQVASWLAQHAPNATFLPATSNAAAAHLVAEGKADAAAAPPRAAELTGLVPLAEGIADVAGARTRFVLCTTATTPAPPTALDRTSVEFVLPNTPGSLVGALQEFATRGVDLTCIESRPTRESLGTYRFHADLIGHITDPEVSAALAALYNHCTTIRFLGSWSITEASPTTSRTQPNQQQPQPIDHNTQTGDQWVASLLQ</sequence>
<feature type="domain" description="Prephenate dehydratase" evidence="10">
    <location>
        <begin position="56"/>
        <end position="240"/>
    </location>
</feature>
<dbReference type="InterPro" id="IPR002912">
    <property type="entry name" value="ACT_dom"/>
</dbReference>
<comment type="pathway">
    <text evidence="1">Amino-acid biosynthesis; L-phenylalanine biosynthesis; phenylpyruvate from prephenate: step 1/1.</text>
</comment>
<gene>
    <name evidence="12" type="primary">pheA</name>
    <name evidence="12" type="ORF">CCHOA_00475</name>
</gene>
<dbReference type="CDD" id="cd04905">
    <property type="entry name" value="ACT_CM-PDT"/>
    <property type="match status" value="1"/>
</dbReference>
<dbReference type="Pfam" id="PF01842">
    <property type="entry name" value="ACT"/>
    <property type="match status" value="1"/>
</dbReference>
<proteinExistence type="predicted"/>
<dbReference type="AlphaFoldDB" id="A0A3G6J925"/>
<dbReference type="InterPro" id="IPR001086">
    <property type="entry name" value="Preph_deHydtase"/>
</dbReference>
<evidence type="ECO:0000256" key="4">
    <source>
        <dbReference type="ARBA" id="ARBA00022605"/>
    </source>
</evidence>
<evidence type="ECO:0000313" key="12">
    <source>
        <dbReference type="EMBL" id="AZA12524.1"/>
    </source>
</evidence>
<evidence type="ECO:0000256" key="2">
    <source>
        <dbReference type="ARBA" id="ARBA00013147"/>
    </source>
</evidence>
<accession>A0A3G6J925</accession>
<protein>
    <recommendedName>
        <fullName evidence="3">Prephenate dehydratase</fullName>
        <ecNumber evidence="2">4.2.1.51</ecNumber>
    </recommendedName>
</protein>
<comment type="catalytic activity">
    <reaction evidence="8">
        <text>prephenate + H(+) = 3-phenylpyruvate + CO2 + H2O</text>
        <dbReference type="Rhea" id="RHEA:21648"/>
        <dbReference type="ChEBI" id="CHEBI:15377"/>
        <dbReference type="ChEBI" id="CHEBI:15378"/>
        <dbReference type="ChEBI" id="CHEBI:16526"/>
        <dbReference type="ChEBI" id="CHEBI:18005"/>
        <dbReference type="ChEBI" id="CHEBI:29934"/>
        <dbReference type="EC" id="4.2.1.51"/>
    </reaction>
</comment>
<evidence type="ECO:0000256" key="9">
    <source>
        <dbReference type="SAM" id="MobiDB-lite"/>
    </source>
</evidence>
<dbReference type="PANTHER" id="PTHR21022">
    <property type="entry name" value="PREPHENATE DEHYDRATASE P PROTEIN"/>
    <property type="match status" value="1"/>
</dbReference>
<evidence type="ECO:0000313" key="13">
    <source>
        <dbReference type="Proteomes" id="UP000269019"/>
    </source>
</evidence>
<dbReference type="EMBL" id="CP033896">
    <property type="protein sequence ID" value="AZA12524.1"/>
    <property type="molecule type" value="Genomic_DNA"/>
</dbReference>
<dbReference type="PROSITE" id="PS51257">
    <property type="entry name" value="PROKAR_LIPOPROTEIN"/>
    <property type="match status" value="1"/>
</dbReference>
<dbReference type="GO" id="GO:0009094">
    <property type="term" value="P:L-phenylalanine biosynthetic process"/>
    <property type="evidence" value="ECO:0007669"/>
    <property type="project" value="UniProtKB-UniPathway"/>
</dbReference>
<keyword evidence="5" id="KW-0057">Aromatic amino acid biosynthesis</keyword>
<feature type="region of interest" description="Disordered" evidence="9">
    <location>
        <begin position="335"/>
        <end position="359"/>
    </location>
</feature>
<keyword evidence="6" id="KW-0584">Phenylalanine biosynthesis</keyword>
<dbReference type="KEGG" id="ccho:CCHOA_00475"/>
<feature type="domain" description="ACT" evidence="11">
    <location>
        <begin position="254"/>
        <end position="331"/>
    </location>
</feature>
<evidence type="ECO:0000256" key="5">
    <source>
        <dbReference type="ARBA" id="ARBA00023141"/>
    </source>
</evidence>
<dbReference type="GO" id="GO:0004664">
    <property type="term" value="F:prephenate dehydratase activity"/>
    <property type="evidence" value="ECO:0007669"/>
    <property type="project" value="UniProtKB-EC"/>
</dbReference>
<keyword evidence="13" id="KW-1185">Reference proteome</keyword>
<dbReference type="PROSITE" id="PS51671">
    <property type="entry name" value="ACT"/>
    <property type="match status" value="1"/>
</dbReference>
<reference evidence="12 13" key="1">
    <citation type="submission" date="2018-11" db="EMBL/GenBank/DDBJ databases">
        <authorList>
            <person name="Kleinhagauer T."/>
            <person name="Glaeser S.P."/>
            <person name="Spergser J."/>
            <person name="Ruckert C."/>
            <person name="Kaempfer P."/>
            <person name="Busse H.-J."/>
        </authorList>
    </citation>
    <scope>NUCLEOTIDE SEQUENCE [LARGE SCALE GENOMIC DNA]</scope>
    <source>
        <strain evidence="12 13">200CH</strain>
    </source>
</reference>
<evidence type="ECO:0000256" key="6">
    <source>
        <dbReference type="ARBA" id="ARBA00023222"/>
    </source>
</evidence>
<dbReference type="GO" id="GO:0005737">
    <property type="term" value="C:cytoplasm"/>
    <property type="evidence" value="ECO:0007669"/>
    <property type="project" value="TreeGrafter"/>
</dbReference>
<dbReference type="EC" id="4.2.1.51" evidence="2"/>
<name>A0A3G6J925_9CORY</name>
<dbReference type="PANTHER" id="PTHR21022:SF19">
    <property type="entry name" value="PREPHENATE DEHYDRATASE-RELATED"/>
    <property type="match status" value="1"/>
</dbReference>
<evidence type="ECO:0000256" key="3">
    <source>
        <dbReference type="ARBA" id="ARBA00021872"/>
    </source>
</evidence>
<dbReference type="NCBIfam" id="NF008865">
    <property type="entry name" value="PRK11898.1"/>
    <property type="match status" value="1"/>
</dbReference>
<evidence type="ECO:0000256" key="7">
    <source>
        <dbReference type="ARBA" id="ARBA00023239"/>
    </source>
</evidence>
<evidence type="ECO:0000259" key="10">
    <source>
        <dbReference type="PROSITE" id="PS51171"/>
    </source>
</evidence>
<evidence type="ECO:0000256" key="8">
    <source>
        <dbReference type="ARBA" id="ARBA00047848"/>
    </source>
</evidence>
<organism evidence="12 13">
    <name type="scientific">Corynebacterium choanae</name>
    <dbReference type="NCBI Taxonomy" id="1862358"/>
    <lineage>
        <taxon>Bacteria</taxon>
        <taxon>Bacillati</taxon>
        <taxon>Actinomycetota</taxon>
        <taxon>Actinomycetes</taxon>
        <taxon>Mycobacteriales</taxon>
        <taxon>Corynebacteriaceae</taxon>
        <taxon>Corynebacterium</taxon>
    </lineage>
</organism>
<dbReference type="UniPathway" id="UPA00121">
    <property type="reaction ID" value="UER00345"/>
</dbReference>
<evidence type="ECO:0000259" key="11">
    <source>
        <dbReference type="PROSITE" id="PS51671"/>
    </source>
</evidence>
<evidence type="ECO:0000256" key="1">
    <source>
        <dbReference type="ARBA" id="ARBA00004741"/>
    </source>
</evidence>